<reference evidence="26 27" key="1">
    <citation type="journal article" date="2016" name="PLoS ONE">
        <title>Whole-Genome Sequence Analysis of Bombella intestini LMG 28161T, a Novel Acetic Acid Bacterium Isolated from the Crop of a Red-Tailed Bumble Bee, Bombus lapidarius.</title>
        <authorList>
            <person name="Li L."/>
            <person name="Illeghems K."/>
            <person name="Van Kerrebroeck S."/>
            <person name="Borremans W."/>
            <person name="Cleenwerck I."/>
            <person name="Smagghe G."/>
            <person name="De Vuyst L."/>
            <person name="Vandamme P."/>
        </authorList>
    </citation>
    <scope>NUCLEOTIDE SEQUENCE [LARGE SCALE GENOMIC DNA]</scope>
    <source>
        <strain evidence="26 27">R-52487</strain>
    </source>
</reference>
<dbReference type="InterPro" id="IPR009050">
    <property type="entry name" value="Globin-like_sf"/>
</dbReference>
<dbReference type="FunFam" id="1.10.490.10:FF:000003">
    <property type="entry name" value="Flavohemoprotein"/>
    <property type="match status" value="1"/>
</dbReference>
<dbReference type="InterPro" id="IPR017927">
    <property type="entry name" value="FAD-bd_FR_type"/>
</dbReference>
<evidence type="ECO:0000256" key="11">
    <source>
        <dbReference type="ARBA" id="ARBA00022723"/>
    </source>
</evidence>
<dbReference type="Gene3D" id="1.10.490.10">
    <property type="entry name" value="Globins"/>
    <property type="match status" value="1"/>
</dbReference>
<keyword evidence="13" id="KW-0521">NADP</keyword>
<dbReference type="OrthoDB" id="9786134at2"/>
<dbReference type="EC" id="1.14.12.17" evidence="5"/>
<dbReference type="InterPro" id="IPR001433">
    <property type="entry name" value="OxRdtase_FAD/NAD-bd"/>
</dbReference>
<dbReference type="EMBL" id="JATM01000001">
    <property type="protein sequence ID" value="OOL19555.1"/>
    <property type="molecule type" value="Genomic_DNA"/>
</dbReference>
<feature type="domain" description="FAD-binding FR-type" evidence="25">
    <location>
        <begin position="154"/>
        <end position="258"/>
    </location>
</feature>
<evidence type="ECO:0000256" key="13">
    <source>
        <dbReference type="ARBA" id="ARBA00022857"/>
    </source>
</evidence>
<dbReference type="GO" id="GO:0071949">
    <property type="term" value="F:FAD binding"/>
    <property type="evidence" value="ECO:0007669"/>
    <property type="project" value="TreeGrafter"/>
</dbReference>
<keyword evidence="23" id="KW-0813">Transport</keyword>
<dbReference type="AlphaFoldDB" id="A0A1S8GRF3"/>
<keyword evidence="11" id="KW-0479">Metal-binding</keyword>
<evidence type="ECO:0000256" key="5">
    <source>
        <dbReference type="ARBA" id="ARBA00012229"/>
    </source>
</evidence>
<dbReference type="PANTHER" id="PTHR43396">
    <property type="entry name" value="FLAVOHEMOPROTEIN"/>
    <property type="match status" value="1"/>
</dbReference>
<keyword evidence="27" id="KW-1185">Reference proteome</keyword>
<evidence type="ECO:0000256" key="6">
    <source>
        <dbReference type="ARBA" id="ARBA00014637"/>
    </source>
</evidence>
<dbReference type="InterPro" id="IPR012292">
    <property type="entry name" value="Globin/Proto"/>
</dbReference>
<dbReference type="GO" id="GO:0071500">
    <property type="term" value="P:cellular response to nitrosative stress"/>
    <property type="evidence" value="ECO:0007669"/>
    <property type="project" value="TreeGrafter"/>
</dbReference>
<keyword evidence="10" id="KW-0285">Flavoprotein</keyword>
<dbReference type="PANTHER" id="PTHR43396:SF3">
    <property type="entry name" value="FLAVOHEMOPROTEIN"/>
    <property type="match status" value="1"/>
</dbReference>
<evidence type="ECO:0000259" key="24">
    <source>
        <dbReference type="PROSITE" id="PS01033"/>
    </source>
</evidence>
<keyword evidence="9 23" id="KW-0561">Oxygen transport</keyword>
<comment type="catalytic activity">
    <reaction evidence="21">
        <text>2 nitric oxide + NADH + 2 O2 = 2 nitrate + NAD(+) + H(+)</text>
        <dbReference type="Rhea" id="RHEA:19469"/>
        <dbReference type="ChEBI" id="CHEBI:15378"/>
        <dbReference type="ChEBI" id="CHEBI:15379"/>
        <dbReference type="ChEBI" id="CHEBI:16480"/>
        <dbReference type="ChEBI" id="CHEBI:17632"/>
        <dbReference type="ChEBI" id="CHEBI:57540"/>
        <dbReference type="ChEBI" id="CHEBI:57945"/>
        <dbReference type="EC" id="1.14.12.17"/>
    </reaction>
</comment>
<evidence type="ECO:0000256" key="14">
    <source>
        <dbReference type="ARBA" id="ARBA00023002"/>
    </source>
</evidence>
<evidence type="ECO:0000256" key="23">
    <source>
        <dbReference type="RuleBase" id="RU000356"/>
    </source>
</evidence>
<sequence>MPAPLSPQTRSIVKACIPALEAHGLAITQEMYRRLLSDEAIRDLFNISHQKSGDQPKALAFAVLAYARHIDDPTPLKDMIERIAEKHVGLNILPEHYPFVGTALLGAIAHVLGDQATPDIMEAWKEAYGFLADVLINREQQIYHAHTEEKGGWTGWRPFRIASRSMETADTASFTLTPVDGQPVMKHRPGQYLSFRLDIPDVGSERRNYSISSAPADNHYRITIKKHEDGLVSRWFHDHAQEGDILEVSAPAGDFFLNPSSERPLCFISAGAGITPIMSMMETLTAYNDRRSIHFIHGTQSTQTTIFADKICTLAANGTIKADLFYSQMDSLPPQMKGVALHTGRISPSWLKTHEDKQADFYICGPTEFMLSMIHTLKEQNIPMERIHYEMFGSAADPYLVTQA</sequence>
<dbReference type="GO" id="GO:0005344">
    <property type="term" value="F:oxygen carrier activity"/>
    <property type="evidence" value="ECO:0007669"/>
    <property type="project" value="UniProtKB-KW"/>
</dbReference>
<evidence type="ECO:0000256" key="22">
    <source>
        <dbReference type="ARBA" id="ARBA00049433"/>
    </source>
</evidence>
<dbReference type="GO" id="GO:0009636">
    <property type="term" value="P:response to toxic substance"/>
    <property type="evidence" value="ECO:0007669"/>
    <property type="project" value="UniProtKB-KW"/>
</dbReference>
<dbReference type="CDD" id="cd06184">
    <property type="entry name" value="flavohem_like_fad_nad_binding"/>
    <property type="match status" value="1"/>
</dbReference>
<gene>
    <name evidence="26" type="ORF">AL01_00760</name>
</gene>
<evidence type="ECO:0000256" key="20">
    <source>
        <dbReference type="ARBA" id="ARBA00033187"/>
    </source>
</evidence>
<dbReference type="PROSITE" id="PS01033">
    <property type="entry name" value="GLOBIN"/>
    <property type="match status" value="1"/>
</dbReference>
<comment type="catalytic activity">
    <reaction evidence="22">
        <text>2 nitric oxide + NADPH + 2 O2 = 2 nitrate + NADP(+) + H(+)</text>
        <dbReference type="Rhea" id="RHEA:19465"/>
        <dbReference type="ChEBI" id="CHEBI:15378"/>
        <dbReference type="ChEBI" id="CHEBI:15379"/>
        <dbReference type="ChEBI" id="CHEBI:16480"/>
        <dbReference type="ChEBI" id="CHEBI:17632"/>
        <dbReference type="ChEBI" id="CHEBI:57783"/>
        <dbReference type="ChEBI" id="CHEBI:58349"/>
        <dbReference type="EC" id="1.14.12.17"/>
    </reaction>
</comment>
<dbReference type="GO" id="GO:0046210">
    <property type="term" value="P:nitric oxide catabolic process"/>
    <property type="evidence" value="ECO:0007669"/>
    <property type="project" value="TreeGrafter"/>
</dbReference>
<evidence type="ECO:0000256" key="3">
    <source>
        <dbReference type="ARBA" id="ARBA00006401"/>
    </source>
</evidence>
<comment type="function">
    <text evidence="17">Is involved in NO detoxification in an aerobic process, termed nitric oxide dioxygenase (NOD) reaction that utilizes O(2) and NAD(P)H to convert NO to nitrate, which protects the bacterium from various noxious nitrogen compounds. Therefore, plays a central role in the inducible response to nitrosative stress.</text>
</comment>
<evidence type="ECO:0000256" key="8">
    <source>
        <dbReference type="ARBA" id="ARBA00022617"/>
    </source>
</evidence>
<dbReference type="SUPFAM" id="SSF52343">
    <property type="entry name" value="Ferredoxin reductase-like, C-terminal NADP-linked domain"/>
    <property type="match status" value="1"/>
</dbReference>
<dbReference type="InterPro" id="IPR039261">
    <property type="entry name" value="FNR_nucleotide-bd"/>
</dbReference>
<dbReference type="PRINTS" id="PR00410">
    <property type="entry name" value="PHEHYDRXLASE"/>
</dbReference>
<keyword evidence="8 23" id="KW-0349">Heme</keyword>
<comment type="similarity">
    <text evidence="4">Belongs to the globin family. Two-domain flavohemoproteins subfamily.</text>
</comment>
<dbReference type="PROSITE" id="PS51384">
    <property type="entry name" value="FAD_FR"/>
    <property type="match status" value="1"/>
</dbReference>
<dbReference type="SUPFAM" id="SSF46458">
    <property type="entry name" value="Globin-like"/>
    <property type="match status" value="1"/>
</dbReference>
<comment type="caution">
    <text evidence="26">The sequence shown here is derived from an EMBL/GenBank/DDBJ whole genome shotgun (WGS) entry which is preliminary data.</text>
</comment>
<dbReference type="STRING" id="1539051.AL01_00760"/>
<dbReference type="GO" id="GO:0020037">
    <property type="term" value="F:heme binding"/>
    <property type="evidence" value="ECO:0007669"/>
    <property type="project" value="InterPro"/>
</dbReference>
<evidence type="ECO:0000256" key="12">
    <source>
        <dbReference type="ARBA" id="ARBA00022827"/>
    </source>
</evidence>
<evidence type="ECO:0000256" key="1">
    <source>
        <dbReference type="ARBA" id="ARBA00001970"/>
    </source>
</evidence>
<evidence type="ECO:0000256" key="21">
    <source>
        <dbReference type="ARBA" id="ARBA00048649"/>
    </source>
</evidence>
<dbReference type="FunFam" id="2.40.30.10:FF:000034">
    <property type="entry name" value="Flavohemoprotein"/>
    <property type="match status" value="1"/>
</dbReference>
<dbReference type="Pfam" id="PF00042">
    <property type="entry name" value="Globin"/>
    <property type="match status" value="1"/>
</dbReference>
<dbReference type="InterPro" id="IPR000971">
    <property type="entry name" value="Globin"/>
</dbReference>
<evidence type="ECO:0000256" key="10">
    <source>
        <dbReference type="ARBA" id="ARBA00022630"/>
    </source>
</evidence>
<dbReference type="RefSeq" id="WP_077395364.1">
    <property type="nucleotide sequence ID" value="NZ_JATM01000001.1"/>
</dbReference>
<name>A0A1S8GRF3_9PROT</name>
<keyword evidence="7" id="KW-0216">Detoxification</keyword>
<evidence type="ECO:0000256" key="18">
    <source>
        <dbReference type="ARBA" id="ARBA00030024"/>
    </source>
</evidence>
<proteinExistence type="inferred from homology"/>
<keyword evidence="12" id="KW-0274">FAD</keyword>
<evidence type="ECO:0000256" key="17">
    <source>
        <dbReference type="ARBA" id="ARBA00025094"/>
    </source>
</evidence>
<evidence type="ECO:0000256" key="15">
    <source>
        <dbReference type="ARBA" id="ARBA00023004"/>
    </source>
</evidence>
<dbReference type="InterPro" id="IPR017938">
    <property type="entry name" value="Riboflavin_synthase-like_b-brl"/>
</dbReference>
<dbReference type="GO" id="GO:0019825">
    <property type="term" value="F:oxygen binding"/>
    <property type="evidence" value="ECO:0007669"/>
    <property type="project" value="InterPro"/>
</dbReference>
<comment type="cofactor">
    <cofactor evidence="1">
        <name>heme b</name>
        <dbReference type="ChEBI" id="CHEBI:60344"/>
    </cofactor>
</comment>
<dbReference type="Proteomes" id="UP000200980">
    <property type="component" value="Unassembled WGS sequence"/>
</dbReference>
<keyword evidence="16" id="KW-0520">NAD</keyword>
<dbReference type="GO" id="GO:0008941">
    <property type="term" value="F:nitric oxide dioxygenase NAD(P)H activity"/>
    <property type="evidence" value="ECO:0007669"/>
    <property type="project" value="UniProtKB-EC"/>
</dbReference>
<protein>
    <recommendedName>
        <fullName evidence="6">Flavohemoprotein</fullName>
        <ecNumber evidence="5">1.14.12.17</ecNumber>
    </recommendedName>
    <alternativeName>
        <fullName evidence="19">Flavohemoglobin</fullName>
    </alternativeName>
    <alternativeName>
        <fullName evidence="18">Hemoglobin-like protein</fullName>
    </alternativeName>
    <alternativeName>
        <fullName evidence="20">Nitric oxide dioxygenase</fullName>
    </alternativeName>
</protein>
<accession>A0A1S8GRF3</accession>
<evidence type="ECO:0000259" key="25">
    <source>
        <dbReference type="PROSITE" id="PS51384"/>
    </source>
</evidence>
<dbReference type="Pfam" id="PF00175">
    <property type="entry name" value="NAD_binding_1"/>
    <property type="match status" value="1"/>
</dbReference>
<evidence type="ECO:0000256" key="19">
    <source>
        <dbReference type="ARBA" id="ARBA00030929"/>
    </source>
</evidence>
<feature type="domain" description="Globin" evidence="24">
    <location>
        <begin position="4"/>
        <end position="140"/>
    </location>
</feature>
<organism evidence="26 27">
    <name type="scientific">Bombella intestini</name>
    <dbReference type="NCBI Taxonomy" id="1539051"/>
    <lineage>
        <taxon>Bacteria</taxon>
        <taxon>Pseudomonadati</taxon>
        <taxon>Pseudomonadota</taxon>
        <taxon>Alphaproteobacteria</taxon>
        <taxon>Acetobacterales</taxon>
        <taxon>Acetobacteraceae</taxon>
        <taxon>Bombella</taxon>
    </lineage>
</organism>
<evidence type="ECO:0000256" key="2">
    <source>
        <dbReference type="ARBA" id="ARBA00001974"/>
    </source>
</evidence>
<evidence type="ECO:0000313" key="27">
    <source>
        <dbReference type="Proteomes" id="UP000200980"/>
    </source>
</evidence>
<dbReference type="NCBIfam" id="NF009805">
    <property type="entry name" value="PRK13289.1"/>
    <property type="match status" value="1"/>
</dbReference>
<comment type="cofactor">
    <cofactor evidence="2">
        <name>FAD</name>
        <dbReference type="ChEBI" id="CHEBI:57692"/>
    </cofactor>
</comment>
<evidence type="ECO:0000256" key="7">
    <source>
        <dbReference type="ARBA" id="ARBA00022575"/>
    </source>
</evidence>
<evidence type="ECO:0000256" key="16">
    <source>
        <dbReference type="ARBA" id="ARBA00023027"/>
    </source>
</evidence>
<dbReference type="GO" id="GO:0046872">
    <property type="term" value="F:metal ion binding"/>
    <property type="evidence" value="ECO:0007669"/>
    <property type="project" value="UniProtKB-KW"/>
</dbReference>
<keyword evidence="15" id="KW-0408">Iron</keyword>
<dbReference type="CDD" id="cd08922">
    <property type="entry name" value="FHb-globin"/>
    <property type="match status" value="1"/>
</dbReference>
<comment type="similarity">
    <text evidence="3">In the C-terminal section; belongs to the flavoprotein pyridine nucleotide cytochrome reductase family.</text>
</comment>
<dbReference type="Pfam" id="PF00970">
    <property type="entry name" value="FAD_binding_6"/>
    <property type="match status" value="1"/>
</dbReference>
<evidence type="ECO:0000256" key="9">
    <source>
        <dbReference type="ARBA" id="ARBA00022621"/>
    </source>
</evidence>
<dbReference type="Gene3D" id="2.40.30.10">
    <property type="entry name" value="Translation factors"/>
    <property type="match status" value="1"/>
</dbReference>
<dbReference type="Gene3D" id="3.40.50.80">
    <property type="entry name" value="Nucleotide-binding domain of ferredoxin-NADP reductase (FNR) module"/>
    <property type="match status" value="1"/>
</dbReference>
<dbReference type="SUPFAM" id="SSF63380">
    <property type="entry name" value="Riboflavin synthase domain-like"/>
    <property type="match status" value="1"/>
</dbReference>
<evidence type="ECO:0000313" key="26">
    <source>
        <dbReference type="EMBL" id="OOL19555.1"/>
    </source>
</evidence>
<keyword evidence="14" id="KW-0560">Oxidoreductase</keyword>
<dbReference type="InterPro" id="IPR008333">
    <property type="entry name" value="Cbr1-like_FAD-bd_dom"/>
</dbReference>
<evidence type="ECO:0000256" key="4">
    <source>
        <dbReference type="ARBA" id="ARBA00008414"/>
    </source>
</evidence>